<dbReference type="PANTHER" id="PTHR43280">
    <property type="entry name" value="ARAC-FAMILY TRANSCRIPTIONAL REGULATOR"/>
    <property type="match status" value="1"/>
</dbReference>
<reference evidence="5 6" key="1">
    <citation type="submission" date="2021-03" db="EMBL/GenBank/DDBJ databases">
        <title>Antimicrobial resistance genes in bacteria isolated from Japanese honey, and their potential for conferring macrolide and lincosamide resistance in the American foulbrood pathogen Paenibacillus larvae.</title>
        <authorList>
            <person name="Okamoto M."/>
            <person name="Kumagai M."/>
            <person name="Kanamori H."/>
            <person name="Takamatsu D."/>
        </authorList>
    </citation>
    <scope>NUCLEOTIDE SEQUENCE [LARGE SCALE GENOMIC DNA]</scope>
    <source>
        <strain evidence="5 6">J34TS1</strain>
    </source>
</reference>
<evidence type="ECO:0000313" key="6">
    <source>
        <dbReference type="Proteomes" id="UP000682811"/>
    </source>
</evidence>
<organism evidence="5 6">
    <name type="scientific">Paenibacillus azoreducens</name>
    <dbReference type="NCBI Taxonomy" id="116718"/>
    <lineage>
        <taxon>Bacteria</taxon>
        <taxon>Bacillati</taxon>
        <taxon>Bacillota</taxon>
        <taxon>Bacilli</taxon>
        <taxon>Bacillales</taxon>
        <taxon>Paenibacillaceae</taxon>
        <taxon>Paenibacillus</taxon>
    </lineage>
</organism>
<dbReference type="InterPro" id="IPR020449">
    <property type="entry name" value="Tscrpt_reg_AraC-type_HTH"/>
</dbReference>
<dbReference type="GO" id="GO:0043565">
    <property type="term" value="F:sequence-specific DNA binding"/>
    <property type="evidence" value="ECO:0007669"/>
    <property type="project" value="InterPro"/>
</dbReference>
<keyword evidence="1" id="KW-0805">Transcription regulation</keyword>
<dbReference type="GO" id="GO:0003700">
    <property type="term" value="F:DNA-binding transcription factor activity"/>
    <property type="evidence" value="ECO:0007669"/>
    <property type="project" value="InterPro"/>
</dbReference>
<gene>
    <name evidence="5" type="ORF">J34TS1_01450</name>
</gene>
<dbReference type="PANTHER" id="PTHR43280:SF28">
    <property type="entry name" value="HTH-TYPE TRANSCRIPTIONAL ACTIVATOR RHAS"/>
    <property type="match status" value="1"/>
</dbReference>
<comment type="caution">
    <text evidence="5">The sequence shown here is derived from an EMBL/GenBank/DDBJ whole genome shotgun (WGS) entry which is preliminary data.</text>
</comment>
<keyword evidence="3" id="KW-0804">Transcription</keyword>
<accession>A0A919YAG5</accession>
<dbReference type="InterPro" id="IPR018060">
    <property type="entry name" value="HTH_AraC"/>
</dbReference>
<dbReference type="PROSITE" id="PS01124">
    <property type="entry name" value="HTH_ARAC_FAMILY_2"/>
    <property type="match status" value="1"/>
</dbReference>
<dbReference type="AlphaFoldDB" id="A0A919YAG5"/>
<evidence type="ECO:0000313" key="5">
    <source>
        <dbReference type="EMBL" id="GIO45380.1"/>
    </source>
</evidence>
<name>A0A919YAG5_9BACL</name>
<dbReference type="PRINTS" id="PR00032">
    <property type="entry name" value="HTHARAC"/>
</dbReference>
<dbReference type="InterPro" id="IPR018062">
    <property type="entry name" value="HTH_AraC-typ_CS"/>
</dbReference>
<evidence type="ECO:0000256" key="2">
    <source>
        <dbReference type="ARBA" id="ARBA00023125"/>
    </source>
</evidence>
<evidence type="ECO:0000259" key="4">
    <source>
        <dbReference type="PROSITE" id="PS01124"/>
    </source>
</evidence>
<dbReference type="Gene3D" id="1.10.10.60">
    <property type="entry name" value="Homeodomain-like"/>
    <property type="match status" value="1"/>
</dbReference>
<proteinExistence type="predicted"/>
<feature type="domain" description="HTH araC/xylS-type" evidence="4">
    <location>
        <begin position="1"/>
        <end position="51"/>
    </location>
</feature>
<keyword evidence="2" id="KW-0238">DNA-binding</keyword>
<evidence type="ECO:0000256" key="3">
    <source>
        <dbReference type="ARBA" id="ARBA00023163"/>
    </source>
</evidence>
<dbReference type="SUPFAM" id="SSF46689">
    <property type="entry name" value="Homeodomain-like"/>
    <property type="match status" value="1"/>
</dbReference>
<evidence type="ECO:0000256" key="1">
    <source>
        <dbReference type="ARBA" id="ARBA00023015"/>
    </source>
</evidence>
<dbReference type="Proteomes" id="UP000682811">
    <property type="component" value="Unassembled WGS sequence"/>
</dbReference>
<protein>
    <recommendedName>
        <fullName evidence="4">HTH araC/xylS-type domain-containing protein</fullName>
    </recommendedName>
</protein>
<dbReference type="Pfam" id="PF12833">
    <property type="entry name" value="HTH_18"/>
    <property type="match status" value="1"/>
</dbReference>
<dbReference type="InterPro" id="IPR009057">
    <property type="entry name" value="Homeodomain-like_sf"/>
</dbReference>
<dbReference type="SMART" id="SM00342">
    <property type="entry name" value="HTH_ARAC"/>
    <property type="match status" value="1"/>
</dbReference>
<dbReference type="EMBL" id="BORT01000001">
    <property type="protein sequence ID" value="GIO45380.1"/>
    <property type="molecule type" value="Genomic_DNA"/>
</dbReference>
<sequence>MVKLQKAKQLLQQSSKTVEEISDYLGYANKSYFIKLFKREIGMTPSEYASWN</sequence>
<keyword evidence="6" id="KW-1185">Reference proteome</keyword>
<dbReference type="PROSITE" id="PS00041">
    <property type="entry name" value="HTH_ARAC_FAMILY_1"/>
    <property type="match status" value="1"/>
</dbReference>